<keyword evidence="2" id="KW-1185">Reference proteome</keyword>
<dbReference type="AlphaFoldDB" id="A0ABC9DH17"/>
<evidence type="ECO:0000313" key="2">
    <source>
        <dbReference type="Proteomes" id="UP001497457"/>
    </source>
</evidence>
<evidence type="ECO:0008006" key="3">
    <source>
        <dbReference type="Google" id="ProtNLM"/>
    </source>
</evidence>
<sequence>MDTELENGNREVVSNGSNAGVTVVNTNSKVSHGYLPSSVNKTNGTNIILGDINSMSSHIGDETSGTSTMVSPSGSIDLNNTYYEDDSSGFSDFNEDIKATQTEYEESSDNSINALSVVLSSKLHSCYRTINGMSNSSAIANVTTKDNTLVVAGCQMCMLYIMIPAGTNVCFRCGNSTLIHFGGNGQA</sequence>
<protein>
    <recommendedName>
        <fullName evidence="3">Zinc finger LSD1-type domain-containing protein</fullName>
    </recommendedName>
</protein>
<dbReference type="Proteomes" id="UP001497457">
    <property type="component" value="Chromosome 33rd"/>
</dbReference>
<organism evidence="1 2">
    <name type="scientific">Urochloa decumbens</name>
    <dbReference type="NCBI Taxonomy" id="240449"/>
    <lineage>
        <taxon>Eukaryota</taxon>
        <taxon>Viridiplantae</taxon>
        <taxon>Streptophyta</taxon>
        <taxon>Embryophyta</taxon>
        <taxon>Tracheophyta</taxon>
        <taxon>Spermatophyta</taxon>
        <taxon>Magnoliopsida</taxon>
        <taxon>Liliopsida</taxon>
        <taxon>Poales</taxon>
        <taxon>Poaceae</taxon>
        <taxon>PACMAD clade</taxon>
        <taxon>Panicoideae</taxon>
        <taxon>Panicodae</taxon>
        <taxon>Paniceae</taxon>
        <taxon>Melinidinae</taxon>
        <taxon>Urochloa</taxon>
    </lineage>
</organism>
<gene>
    <name evidence="1" type="ORF">URODEC1_LOCUS85074</name>
</gene>
<evidence type="ECO:0000313" key="1">
    <source>
        <dbReference type="EMBL" id="CAL5038566.1"/>
    </source>
</evidence>
<proteinExistence type="predicted"/>
<reference evidence="2" key="1">
    <citation type="submission" date="2024-06" db="EMBL/GenBank/DDBJ databases">
        <authorList>
            <person name="Ryan C."/>
        </authorList>
    </citation>
    <scope>NUCLEOTIDE SEQUENCE [LARGE SCALE GENOMIC DNA]</scope>
</reference>
<name>A0ABC9DH17_9POAL</name>
<accession>A0ABC9DH17</accession>
<dbReference type="EMBL" id="OZ075143">
    <property type="protein sequence ID" value="CAL5038566.1"/>
    <property type="molecule type" value="Genomic_DNA"/>
</dbReference>
<reference evidence="1 2" key="2">
    <citation type="submission" date="2024-10" db="EMBL/GenBank/DDBJ databases">
        <authorList>
            <person name="Ryan C."/>
        </authorList>
    </citation>
    <scope>NUCLEOTIDE SEQUENCE [LARGE SCALE GENOMIC DNA]</scope>
</reference>